<protein>
    <submittedName>
        <fullName evidence="2">Uncharacterized protein</fullName>
    </submittedName>
</protein>
<evidence type="ECO:0000313" key="2">
    <source>
        <dbReference type="EMBL" id="SEL07424.1"/>
    </source>
</evidence>
<sequence length="783" mass="80871">MQVAPFPPRFRVATAAAALALLFGTNFARAQGNAFDLTGPALQVSVTHRGEAGERTLPLSQVPNLSAGDRLRIAAVLPSDQGAHYRMVLAFLRGATNPPPEEWLSEARTWKPKDAVIDVGVPAGAQQALVFLVPDTGGAFAAVRSAVRQRPGAFVRASQDLNQAMLDRTRLESFVAHLRGKSADEVARLSPVLAKSLAVKLDPACLQPGEDPRAACLTPGQSAAVLADGQTSSIAQTLAGAPANIALQLAATPQAGYGYYSAYIGVFRDLARMLGAFQSAQLQFIPALNVQQGARTDLLLNTVPSFRKPQSVLVAALPTVAPPARPPLEAGTTGPLCLDRPDLVLPVSGAPLVFSTDYARDMRLRVATRAGSVDVPISADAARGGFVVGDRSALVPDAALRAQLHGAWGFAPFEGPTFKLVSPSAAAWSAGDATLVVGRDAPLTLTGGAAACVSAIRVTREGLDRAVPFEVAGDTLRLKVPLGDVKPGMLTLEIERYGSTEPQRLRLRGYAEASRIDGFTLHAGDAAGVMTGARLDQVASLAVGDTVFLSGALTRSGTSDRLELAAPAAAFTAGQTPAATATLSDGRSVAVAVKVAPPRPGATLLSRSSTPLRPRAVPTRLRDDTVIASDARLTFSLRADAGTTFRNGDVIEVAADGGATRLPVQLQDDRVAVASLDPAALGVGAHGPLRYRVVQGEVAGDWRSLGTLVRLPTLTGVSCAGPGAGATCTIAGSALFLLRSAGGTDVPDGFTGATITVTRAPTATLVLRDAPDATAVIDLPDAR</sequence>
<dbReference type="EMBL" id="FNZZ01000002">
    <property type="protein sequence ID" value="SEL07424.1"/>
    <property type="molecule type" value="Genomic_DNA"/>
</dbReference>
<organism evidence="2 3">
    <name type="scientific">Sphingomonas palmae</name>
    <dbReference type="NCBI Taxonomy" id="1855283"/>
    <lineage>
        <taxon>Bacteria</taxon>
        <taxon>Pseudomonadati</taxon>
        <taxon>Pseudomonadota</taxon>
        <taxon>Alphaproteobacteria</taxon>
        <taxon>Sphingomonadales</taxon>
        <taxon>Sphingomonadaceae</taxon>
        <taxon>Sphingomonas</taxon>
    </lineage>
</organism>
<dbReference type="STRING" id="1855283.SAMN05216382_1414"/>
<feature type="chain" id="PRO_5011508405" evidence="1">
    <location>
        <begin position="31"/>
        <end position="783"/>
    </location>
</feature>
<accession>A0A1H7M8A8</accession>
<evidence type="ECO:0000256" key="1">
    <source>
        <dbReference type="SAM" id="SignalP"/>
    </source>
</evidence>
<dbReference type="AlphaFoldDB" id="A0A1H7M8A8"/>
<gene>
    <name evidence="2" type="ORF">SAMN05216382_1414</name>
</gene>
<reference evidence="3" key="1">
    <citation type="submission" date="2016-10" db="EMBL/GenBank/DDBJ databases">
        <authorList>
            <person name="Varghese N."/>
            <person name="Submissions S."/>
        </authorList>
    </citation>
    <scope>NUCLEOTIDE SEQUENCE [LARGE SCALE GENOMIC DNA]</scope>
    <source>
        <strain evidence="3">JS21-1</strain>
    </source>
</reference>
<dbReference type="Proteomes" id="UP000199214">
    <property type="component" value="Unassembled WGS sequence"/>
</dbReference>
<keyword evidence="3" id="KW-1185">Reference proteome</keyword>
<keyword evidence="1" id="KW-0732">Signal</keyword>
<evidence type="ECO:0000313" key="3">
    <source>
        <dbReference type="Proteomes" id="UP000199214"/>
    </source>
</evidence>
<name>A0A1H7M8A8_9SPHN</name>
<feature type="signal peptide" evidence="1">
    <location>
        <begin position="1"/>
        <end position="30"/>
    </location>
</feature>
<proteinExistence type="predicted"/>